<dbReference type="SUPFAM" id="SSF50978">
    <property type="entry name" value="WD40 repeat-like"/>
    <property type="match status" value="1"/>
</dbReference>
<evidence type="ECO:0000313" key="1">
    <source>
        <dbReference type="Proteomes" id="UP000515161"/>
    </source>
</evidence>
<dbReference type="OrthoDB" id="547231at2759"/>
<dbReference type="KEGG" id="gacu:117533016"/>
<sequence>MSTYSRKSTVDSNMTAACSTETSMKKTPTLEMSHATELPESTLCVACSADGRLLGLGHSRGFSVWCACSLLCAAEWLQDGLEMTSIQITRMAEKAYLLATVDDMGVARVFAYHCESIHLLSVINTMENINKRSICLTFELSEGGHYGAASISCNSDVWLEVYHFPSDAWLKELEMEPSQNQDPDSSADVEVKWSPLAAVIKIQPPKTPAGTELDGPLEVLQKNDFLTYCLALDKDMGSSQWDEQPFDKEAGKINESLRRCTHHFLLPCGQFPGDSHAKDQPALPVSVCVWWSGSHNLFHYLLRKSPKNKTDVEPMLDVLWPNAKEILCSAVSRCTRFIALGLDDALVCVWDRQSGSPLSVVPVSATDSAFSRMQFVDFRPESADDSQTAATVCLSVLCKSGTVHAVTSGRGAQSCTAQLNERPKDSGDIPTVIAPVPFLQSMMLVVQRNGKMFLQDVLNKTKVCFLNPPKTFQISTPCSPVYALNTKQQTLVIQGEQESSCSAGRQSQLFSFTFGEHGIMEQYIISHPDSQRQNTLEEACNIYLRQRALSVDERNKAIAHTWKQLQDTAELEQQRHSQLRGSSTSCFAPSADWRQINHLNP</sequence>
<dbReference type="GO" id="GO:0022900">
    <property type="term" value="P:electron transport chain"/>
    <property type="evidence" value="ECO:0007669"/>
    <property type="project" value="InterPro"/>
</dbReference>
<dbReference type="CTD" id="56964"/>
<dbReference type="AlphaFoldDB" id="A0A6P8SQD2"/>
<dbReference type="RefSeq" id="XP_034052547.1">
    <property type="nucleotide sequence ID" value="XM_034196656.1"/>
</dbReference>
<dbReference type="Gene3D" id="2.130.10.10">
    <property type="entry name" value="YVTN repeat-like/Quinoprotein amine dehydrogenase"/>
    <property type="match status" value="1"/>
</dbReference>
<keyword evidence="1" id="KW-1185">Reference proteome</keyword>
<protein>
    <submittedName>
        <fullName evidence="2 3">WD repeat-containing protein 93 isoform X1</fullName>
    </submittedName>
</protein>
<evidence type="ECO:0000313" key="3">
    <source>
        <dbReference type="RefSeq" id="XP_034052547.1"/>
    </source>
</evidence>
<dbReference type="PANTHER" id="PTHR12219">
    <property type="entry name" value="NADH-UBIQUINONE OXIDOREDUCTASE"/>
    <property type="match status" value="1"/>
</dbReference>
<dbReference type="InterPro" id="IPR015943">
    <property type="entry name" value="WD40/YVTN_repeat-like_dom_sf"/>
</dbReference>
<proteinExistence type="predicted"/>
<evidence type="ECO:0000313" key="2">
    <source>
        <dbReference type="RefSeq" id="XP_034052546.1"/>
    </source>
</evidence>
<dbReference type="Pfam" id="PF21030">
    <property type="entry name" value="WDR93"/>
    <property type="match status" value="1"/>
</dbReference>
<accession>A0A6P8SQD2</accession>
<name>A0A6P8SQD2_GYMAC</name>
<gene>
    <name evidence="2 3" type="primary">wdr93</name>
</gene>
<dbReference type="PANTHER" id="PTHR12219:SF17">
    <property type="entry name" value="WD REPEAT-CONTAINING PROTEIN 93"/>
    <property type="match status" value="1"/>
</dbReference>
<dbReference type="GeneID" id="117533016"/>
<organism evidence="1 2">
    <name type="scientific">Gymnodraco acuticeps</name>
    <name type="common">Antarctic dragonfish</name>
    <dbReference type="NCBI Taxonomy" id="8218"/>
    <lineage>
        <taxon>Eukaryota</taxon>
        <taxon>Metazoa</taxon>
        <taxon>Chordata</taxon>
        <taxon>Craniata</taxon>
        <taxon>Vertebrata</taxon>
        <taxon>Euteleostomi</taxon>
        <taxon>Actinopterygii</taxon>
        <taxon>Neopterygii</taxon>
        <taxon>Teleostei</taxon>
        <taxon>Neoteleostei</taxon>
        <taxon>Acanthomorphata</taxon>
        <taxon>Eupercaria</taxon>
        <taxon>Perciformes</taxon>
        <taxon>Notothenioidei</taxon>
        <taxon>Bathydraconidae</taxon>
        <taxon>Gymnodraco</taxon>
    </lineage>
</organism>
<dbReference type="InterPro" id="IPR036322">
    <property type="entry name" value="WD40_repeat_dom_sf"/>
</dbReference>
<dbReference type="InterPro" id="IPR049547">
    <property type="entry name" value="WDR93_beta-prop"/>
</dbReference>
<dbReference type="Proteomes" id="UP000515161">
    <property type="component" value="Unplaced"/>
</dbReference>
<dbReference type="RefSeq" id="XP_034052546.1">
    <property type="nucleotide sequence ID" value="XM_034196655.1"/>
</dbReference>
<dbReference type="InterPro" id="IPR006885">
    <property type="entry name" value="NADH_UbQ_FeS_4_mit-like"/>
</dbReference>
<reference evidence="2 3" key="1">
    <citation type="submission" date="2025-04" db="UniProtKB">
        <authorList>
            <consortium name="RefSeq"/>
        </authorList>
    </citation>
    <scope>IDENTIFICATION</scope>
</reference>